<evidence type="ECO:0000256" key="5">
    <source>
        <dbReference type="ARBA" id="ARBA00022723"/>
    </source>
</evidence>
<keyword evidence="5" id="KW-0479">Metal-binding</keyword>
<comment type="caution">
    <text evidence="13">The sequence shown here is derived from an EMBL/GenBank/DDBJ whole genome shotgun (WGS) entry which is preliminary data.</text>
</comment>
<dbReference type="InterPro" id="IPR018998">
    <property type="entry name" value="EndoU_C"/>
</dbReference>
<dbReference type="GO" id="GO:0004521">
    <property type="term" value="F:RNA endonuclease activity"/>
    <property type="evidence" value="ECO:0007669"/>
    <property type="project" value="InterPro"/>
</dbReference>
<dbReference type="Proteomes" id="UP000308828">
    <property type="component" value="Unassembled WGS sequence"/>
</dbReference>
<dbReference type="Pfam" id="PF09412">
    <property type="entry name" value="XendoU"/>
    <property type="match status" value="1"/>
</dbReference>
<comment type="cofactor">
    <cofactor evidence="1">
        <name>Mn(2+)</name>
        <dbReference type="ChEBI" id="CHEBI:29035"/>
    </cofactor>
</comment>
<comment type="subunit">
    <text evidence="3">Monomer.</text>
</comment>
<dbReference type="InterPro" id="IPR036415">
    <property type="entry name" value="Lamin_tail_dom_sf"/>
</dbReference>
<feature type="compositionally biased region" description="Pro residues" evidence="11">
    <location>
        <begin position="339"/>
        <end position="360"/>
    </location>
</feature>
<protein>
    <recommendedName>
        <fullName evidence="12">EndoU domain-containing protein</fullName>
    </recommendedName>
</protein>
<feature type="region of interest" description="Disordered" evidence="11">
    <location>
        <begin position="333"/>
        <end position="369"/>
    </location>
</feature>
<keyword evidence="8" id="KW-0694">RNA-binding</keyword>
<evidence type="ECO:0000256" key="2">
    <source>
        <dbReference type="ARBA" id="ARBA00010168"/>
    </source>
</evidence>
<dbReference type="PANTHER" id="PTHR12439:SF11">
    <property type="entry name" value="URIDYLATE-SPECIFIC ENDORIBONUCLEASE"/>
    <property type="match status" value="1"/>
</dbReference>
<comment type="similarity">
    <text evidence="2">Belongs to the ENDOU family.</text>
</comment>
<keyword evidence="4" id="KW-0540">Nuclease</keyword>
<dbReference type="CDD" id="cd21159">
    <property type="entry name" value="XendoU"/>
    <property type="match status" value="1"/>
</dbReference>
<evidence type="ECO:0000256" key="1">
    <source>
        <dbReference type="ARBA" id="ARBA00001936"/>
    </source>
</evidence>
<evidence type="ECO:0000256" key="8">
    <source>
        <dbReference type="ARBA" id="ARBA00022884"/>
    </source>
</evidence>
<dbReference type="GO" id="GO:0016829">
    <property type="term" value="F:lyase activity"/>
    <property type="evidence" value="ECO:0007669"/>
    <property type="project" value="UniProtKB-KW"/>
</dbReference>
<evidence type="ECO:0000256" key="6">
    <source>
        <dbReference type="ARBA" id="ARBA00022759"/>
    </source>
</evidence>
<name>A0A4S8NWS9_9HYPH</name>
<keyword evidence="7" id="KW-0378">Hydrolase</keyword>
<evidence type="ECO:0000256" key="10">
    <source>
        <dbReference type="ARBA" id="ARBA00023239"/>
    </source>
</evidence>
<keyword evidence="9" id="KW-0464">Manganese</keyword>
<organism evidence="13 14">
    <name type="scientific">Peteryoungia ipomoeae</name>
    <dbReference type="NCBI Taxonomy" id="1210932"/>
    <lineage>
        <taxon>Bacteria</taxon>
        <taxon>Pseudomonadati</taxon>
        <taxon>Pseudomonadota</taxon>
        <taxon>Alphaproteobacteria</taxon>
        <taxon>Hyphomicrobiales</taxon>
        <taxon>Rhizobiaceae</taxon>
        <taxon>Peteryoungia</taxon>
    </lineage>
</organism>
<dbReference type="AlphaFoldDB" id="A0A4S8NWS9"/>
<dbReference type="OrthoDB" id="9811262at2"/>
<evidence type="ECO:0000256" key="7">
    <source>
        <dbReference type="ARBA" id="ARBA00022801"/>
    </source>
</evidence>
<evidence type="ECO:0000313" key="14">
    <source>
        <dbReference type="Proteomes" id="UP000308828"/>
    </source>
</evidence>
<sequence>MQHSRPDRLLSAKRHPSLRLSKNCCKLQLACLSTQGSCVMDIYQQIWNADQSGSGLKPILKGESGDPSTGYVVVNNRDVGEDVRVIHDVSIPSHKRFTYDRALALFDNYALDEQSNEIETAEERQEVHDLLEAVLDTPPMLVAREYVAQASQTVISRDRWYGVLLEHWFRAFSQNGDPALTGFEHVFVGEQEGPKVQGYHFWYKYYLDDGMAQMIDRHRFPGFADDRIVYVRGKYGDGQERFPESVTISYRWNAPDYERYVAGGDPSALVRPLTKPTGGFFVGCSVEGLMALGTVRAHLGARAPKEAVINGARYDMKVFRSANDQHIRTFYPVYKGPSGPIPDQPVPGPRPGPGPSPSPDIPDVGPVEPPLNPVAGGDVRIIAALINPAGHDEGQETVTLINIGTTRQPLEGWFLVDKGGLRFGLSAYVAEPGLATIVRLPSQSIQLSNQGGEIRLVNRDGHTAHLVHYSKAQARDQGRTVLF</sequence>
<dbReference type="InterPro" id="IPR039787">
    <property type="entry name" value="ENDOU"/>
</dbReference>
<accession>A0A4S8NWS9</accession>
<evidence type="ECO:0000256" key="11">
    <source>
        <dbReference type="SAM" id="MobiDB-lite"/>
    </source>
</evidence>
<dbReference type="SUPFAM" id="SSF74853">
    <property type="entry name" value="Lamin A/C globular tail domain"/>
    <property type="match status" value="1"/>
</dbReference>
<keyword evidence="14" id="KW-1185">Reference proteome</keyword>
<dbReference type="EMBL" id="STGV01000005">
    <property type="protein sequence ID" value="THV21331.1"/>
    <property type="molecule type" value="Genomic_DNA"/>
</dbReference>
<dbReference type="PROSITE" id="PS51959">
    <property type="entry name" value="ENDOU"/>
    <property type="match status" value="1"/>
</dbReference>
<evidence type="ECO:0000256" key="9">
    <source>
        <dbReference type="ARBA" id="ARBA00023211"/>
    </source>
</evidence>
<proteinExistence type="inferred from homology"/>
<feature type="domain" description="EndoU" evidence="12">
    <location>
        <begin position="35"/>
        <end position="336"/>
    </location>
</feature>
<dbReference type="SUPFAM" id="SSF142877">
    <property type="entry name" value="EndoU-like"/>
    <property type="match status" value="1"/>
</dbReference>
<keyword evidence="10" id="KW-0456">Lyase</keyword>
<reference evidence="13 14" key="1">
    <citation type="submission" date="2019-04" db="EMBL/GenBank/DDBJ databases">
        <title>Genome sequence of strain shin9-1.</title>
        <authorList>
            <person name="Gao J."/>
            <person name="Sun J."/>
        </authorList>
    </citation>
    <scope>NUCLEOTIDE SEQUENCE [LARGE SCALE GENOMIC DNA]</scope>
    <source>
        <strain evidence="14">shin9-1</strain>
    </source>
</reference>
<evidence type="ECO:0000256" key="3">
    <source>
        <dbReference type="ARBA" id="ARBA00011245"/>
    </source>
</evidence>
<dbReference type="GO" id="GO:0046872">
    <property type="term" value="F:metal ion binding"/>
    <property type="evidence" value="ECO:0007669"/>
    <property type="project" value="UniProtKB-KW"/>
</dbReference>
<dbReference type="InterPro" id="IPR037227">
    <property type="entry name" value="EndoU-like"/>
</dbReference>
<keyword evidence="6" id="KW-0255">Endonuclease</keyword>
<evidence type="ECO:0000259" key="12">
    <source>
        <dbReference type="PROSITE" id="PS51959"/>
    </source>
</evidence>
<dbReference type="PANTHER" id="PTHR12439">
    <property type="entry name" value="PLACENTAL PROTEIN 11-RELATED"/>
    <property type="match status" value="1"/>
</dbReference>
<evidence type="ECO:0000256" key="4">
    <source>
        <dbReference type="ARBA" id="ARBA00022722"/>
    </source>
</evidence>
<evidence type="ECO:0000313" key="13">
    <source>
        <dbReference type="EMBL" id="THV21331.1"/>
    </source>
</evidence>
<dbReference type="GO" id="GO:0016787">
    <property type="term" value="F:hydrolase activity"/>
    <property type="evidence" value="ECO:0007669"/>
    <property type="project" value="UniProtKB-KW"/>
</dbReference>
<dbReference type="GO" id="GO:0003723">
    <property type="term" value="F:RNA binding"/>
    <property type="evidence" value="ECO:0007669"/>
    <property type="project" value="UniProtKB-KW"/>
</dbReference>
<gene>
    <name evidence="13" type="ORF">FAA97_15010</name>
</gene>